<dbReference type="AlphaFoldDB" id="A0A392TZY8"/>
<accession>A0A392TZY8</accession>
<name>A0A392TZY8_9FABA</name>
<evidence type="ECO:0000313" key="2">
    <source>
        <dbReference type="Proteomes" id="UP000265520"/>
    </source>
</evidence>
<proteinExistence type="predicted"/>
<organism evidence="1 2">
    <name type="scientific">Trifolium medium</name>
    <dbReference type="NCBI Taxonomy" id="97028"/>
    <lineage>
        <taxon>Eukaryota</taxon>
        <taxon>Viridiplantae</taxon>
        <taxon>Streptophyta</taxon>
        <taxon>Embryophyta</taxon>
        <taxon>Tracheophyta</taxon>
        <taxon>Spermatophyta</taxon>
        <taxon>Magnoliopsida</taxon>
        <taxon>eudicotyledons</taxon>
        <taxon>Gunneridae</taxon>
        <taxon>Pentapetalae</taxon>
        <taxon>rosids</taxon>
        <taxon>fabids</taxon>
        <taxon>Fabales</taxon>
        <taxon>Fabaceae</taxon>
        <taxon>Papilionoideae</taxon>
        <taxon>50 kb inversion clade</taxon>
        <taxon>NPAAA clade</taxon>
        <taxon>Hologalegina</taxon>
        <taxon>IRL clade</taxon>
        <taxon>Trifolieae</taxon>
        <taxon>Trifolium</taxon>
    </lineage>
</organism>
<feature type="non-terminal residue" evidence="1">
    <location>
        <position position="32"/>
    </location>
</feature>
<sequence>MPWKRPAVRRIAYTNRLHEPLSESIKLVLREE</sequence>
<keyword evidence="2" id="KW-1185">Reference proteome</keyword>
<comment type="caution">
    <text evidence="1">The sequence shown here is derived from an EMBL/GenBank/DDBJ whole genome shotgun (WGS) entry which is preliminary data.</text>
</comment>
<dbReference type="Proteomes" id="UP000265520">
    <property type="component" value="Unassembled WGS sequence"/>
</dbReference>
<protein>
    <submittedName>
        <fullName evidence="1">Uncharacterized protein</fullName>
    </submittedName>
</protein>
<evidence type="ECO:0000313" key="1">
    <source>
        <dbReference type="EMBL" id="MCI66438.1"/>
    </source>
</evidence>
<reference evidence="1 2" key="1">
    <citation type="journal article" date="2018" name="Front. Plant Sci.">
        <title>Red Clover (Trifolium pratense) and Zigzag Clover (T. medium) - A Picture of Genomic Similarities and Differences.</title>
        <authorList>
            <person name="Dluhosova J."/>
            <person name="Istvanek J."/>
            <person name="Nedelnik J."/>
            <person name="Repkova J."/>
        </authorList>
    </citation>
    <scope>NUCLEOTIDE SEQUENCE [LARGE SCALE GENOMIC DNA]</scope>
    <source>
        <strain evidence="2">cv. 10/8</strain>
        <tissue evidence="1">Leaf</tissue>
    </source>
</reference>
<dbReference type="EMBL" id="LXQA010695408">
    <property type="protein sequence ID" value="MCI66438.1"/>
    <property type="molecule type" value="Genomic_DNA"/>
</dbReference>